<feature type="transmembrane region" description="Helical" evidence="6">
    <location>
        <begin position="313"/>
        <end position="332"/>
    </location>
</feature>
<evidence type="ECO:0000256" key="5">
    <source>
        <dbReference type="ARBA" id="ARBA00023136"/>
    </source>
</evidence>
<reference evidence="7" key="1">
    <citation type="submission" date="2020-10" db="EMBL/GenBank/DDBJ databases">
        <authorList>
            <person name="Gilroy R."/>
        </authorList>
    </citation>
    <scope>NUCLEOTIDE SEQUENCE</scope>
    <source>
        <strain evidence="7">CHK180-2868</strain>
    </source>
</reference>
<evidence type="ECO:0000256" key="4">
    <source>
        <dbReference type="ARBA" id="ARBA00022989"/>
    </source>
</evidence>
<evidence type="ECO:0000313" key="7">
    <source>
        <dbReference type="EMBL" id="HIR05632.1"/>
    </source>
</evidence>
<keyword evidence="3 6" id="KW-0812">Transmembrane</keyword>
<feature type="transmembrane region" description="Helical" evidence="6">
    <location>
        <begin position="139"/>
        <end position="158"/>
    </location>
</feature>
<evidence type="ECO:0000256" key="1">
    <source>
        <dbReference type="ARBA" id="ARBA00004651"/>
    </source>
</evidence>
<evidence type="ECO:0000256" key="3">
    <source>
        <dbReference type="ARBA" id="ARBA00022692"/>
    </source>
</evidence>
<protein>
    <submittedName>
        <fullName evidence="7">Beta-methylgalactoside transporter</fullName>
    </submittedName>
</protein>
<organism evidence="7 8">
    <name type="scientific">Candidatus Copromonas faecavium</name>
    <name type="common">nom. illeg.</name>
    <dbReference type="NCBI Taxonomy" id="2840740"/>
    <lineage>
        <taxon>Bacteria</taxon>
        <taxon>Bacillati</taxon>
        <taxon>Bacillota</taxon>
        <taxon>Clostridia</taxon>
        <taxon>Lachnospirales</taxon>
        <taxon>Lachnospiraceae</taxon>
        <taxon>Candidatus Copromonas (nom. illeg.)</taxon>
    </lineage>
</organism>
<dbReference type="PANTHER" id="PTHR32196:SF18">
    <property type="entry name" value="GALACTOSE_METHYL GALACTOSIDE IMPORT PERMEASE PROTEIN MGLC"/>
    <property type="match status" value="1"/>
</dbReference>
<dbReference type="GO" id="GO:0022857">
    <property type="term" value="F:transmembrane transporter activity"/>
    <property type="evidence" value="ECO:0007669"/>
    <property type="project" value="InterPro"/>
</dbReference>
<dbReference type="Pfam" id="PF02653">
    <property type="entry name" value="BPD_transp_2"/>
    <property type="match status" value="1"/>
</dbReference>
<accession>A0A9D1A4R4</accession>
<dbReference type="EMBL" id="DVGC01000036">
    <property type="protein sequence ID" value="HIR05632.1"/>
    <property type="molecule type" value="Genomic_DNA"/>
</dbReference>
<name>A0A9D1A4R4_9FIRM</name>
<keyword evidence="2" id="KW-1003">Cell membrane</keyword>
<evidence type="ECO:0000256" key="2">
    <source>
        <dbReference type="ARBA" id="ARBA00022475"/>
    </source>
</evidence>
<gene>
    <name evidence="7" type="ORF">IAB28_06665</name>
</gene>
<keyword evidence="5 6" id="KW-0472">Membrane</keyword>
<keyword evidence="4 6" id="KW-1133">Transmembrane helix</keyword>
<dbReference type="PANTHER" id="PTHR32196">
    <property type="entry name" value="ABC TRANSPORTER PERMEASE PROTEIN YPHD-RELATED-RELATED"/>
    <property type="match status" value="1"/>
</dbReference>
<dbReference type="CDD" id="cd06579">
    <property type="entry name" value="TM_PBP1_transp_AraH_like"/>
    <property type="match status" value="1"/>
</dbReference>
<feature type="transmembrane region" description="Helical" evidence="6">
    <location>
        <begin position="231"/>
        <end position="249"/>
    </location>
</feature>
<dbReference type="Proteomes" id="UP000824250">
    <property type="component" value="Unassembled WGS sequence"/>
</dbReference>
<comment type="subcellular location">
    <subcellularLocation>
        <location evidence="1">Cell membrane</location>
        <topology evidence="1">Multi-pass membrane protein</topology>
    </subcellularLocation>
</comment>
<dbReference type="AlphaFoldDB" id="A0A9D1A4R4"/>
<comment type="caution">
    <text evidence="7">The sequence shown here is derived from an EMBL/GenBank/DDBJ whole genome shotgun (WGS) entry which is preliminary data.</text>
</comment>
<reference evidence="7" key="2">
    <citation type="journal article" date="2021" name="PeerJ">
        <title>Extensive microbial diversity within the chicken gut microbiome revealed by metagenomics and culture.</title>
        <authorList>
            <person name="Gilroy R."/>
            <person name="Ravi A."/>
            <person name="Getino M."/>
            <person name="Pursley I."/>
            <person name="Horton D.L."/>
            <person name="Alikhan N.F."/>
            <person name="Baker D."/>
            <person name="Gharbi K."/>
            <person name="Hall N."/>
            <person name="Watson M."/>
            <person name="Adriaenssens E.M."/>
            <person name="Foster-Nyarko E."/>
            <person name="Jarju S."/>
            <person name="Secka A."/>
            <person name="Antonio M."/>
            <person name="Oren A."/>
            <person name="Chaudhuri R.R."/>
            <person name="La Ragione R."/>
            <person name="Hildebrand F."/>
            <person name="Pallen M.J."/>
        </authorList>
    </citation>
    <scope>NUCLEOTIDE SEQUENCE</scope>
    <source>
        <strain evidence="7">CHK180-2868</strain>
    </source>
</reference>
<proteinExistence type="predicted"/>
<dbReference type="InterPro" id="IPR001851">
    <property type="entry name" value="ABC_transp_permease"/>
</dbReference>
<feature type="transmembrane region" description="Helical" evidence="6">
    <location>
        <begin position="178"/>
        <end position="200"/>
    </location>
</feature>
<feature type="transmembrane region" description="Helical" evidence="6">
    <location>
        <begin position="106"/>
        <end position="127"/>
    </location>
</feature>
<dbReference type="GO" id="GO:0005886">
    <property type="term" value="C:plasma membrane"/>
    <property type="evidence" value="ECO:0007669"/>
    <property type="project" value="UniProtKB-SubCell"/>
</dbReference>
<evidence type="ECO:0000313" key="8">
    <source>
        <dbReference type="Proteomes" id="UP000824250"/>
    </source>
</evidence>
<feature type="transmembrane region" description="Helical" evidence="6">
    <location>
        <begin position="12"/>
        <end position="30"/>
    </location>
</feature>
<evidence type="ECO:0000256" key="6">
    <source>
        <dbReference type="SAM" id="Phobius"/>
    </source>
</evidence>
<sequence>MSAKNFNLKDFLINNGIIVVLIVLAVYTSIMQPTFFTPNNFINIALNVAPRFIIACGVSGCLITKGTDLSAGRQVGLAACLAGTLLQRPDYSGRIYQGLPDFGNMWWAWCIAVLLICVAVCCIFGLINGVVISYLQVPAFIGTLGMQLIVYGVCLVYTNATPIGGYHEAYTAVARERLFGIIPYLFLIALAVGLVMWFIYNKTPHGKYMYAIGGNEQAAEVSGVNTKRTKIIIYVMAAALYALGGYLVGAKSGGASVNMGNGWELEAIAACTIGGVSVNGGIGRISGVLVGVLVFEILKTCLQYLGVNTNYQYIAQGIVIVVAIALDIRKYIAKK</sequence>